<gene>
    <name evidence="1" type="ORF">S01H4_37063</name>
</gene>
<name>X1DLJ8_9ZZZZ</name>
<dbReference type="SUPFAM" id="SSF50129">
    <property type="entry name" value="GroES-like"/>
    <property type="match status" value="1"/>
</dbReference>
<evidence type="ECO:0000313" key="1">
    <source>
        <dbReference type="EMBL" id="GAG97291.1"/>
    </source>
</evidence>
<dbReference type="Gene3D" id="3.90.180.10">
    <property type="entry name" value="Medium-chain alcohol dehydrogenases, catalytic domain"/>
    <property type="match status" value="1"/>
</dbReference>
<protein>
    <submittedName>
        <fullName evidence="1">Uncharacterized protein</fullName>
    </submittedName>
</protein>
<organism evidence="1">
    <name type="scientific">marine sediment metagenome</name>
    <dbReference type="NCBI Taxonomy" id="412755"/>
    <lineage>
        <taxon>unclassified sequences</taxon>
        <taxon>metagenomes</taxon>
        <taxon>ecological metagenomes</taxon>
    </lineage>
</organism>
<comment type="caution">
    <text evidence="1">The sequence shown here is derived from an EMBL/GenBank/DDBJ whole genome shotgun (WGS) entry which is preliminary data.</text>
</comment>
<feature type="non-terminal residue" evidence="1">
    <location>
        <position position="56"/>
    </location>
</feature>
<sequence>MKALVKYGMGENDMELREIPEPIPQANEVKVKVEATGICGTDLYGYLALKPPVVLG</sequence>
<accession>X1DLJ8</accession>
<dbReference type="AlphaFoldDB" id="X1DLJ8"/>
<dbReference type="EMBL" id="BART01019873">
    <property type="protein sequence ID" value="GAG97291.1"/>
    <property type="molecule type" value="Genomic_DNA"/>
</dbReference>
<dbReference type="InterPro" id="IPR011032">
    <property type="entry name" value="GroES-like_sf"/>
</dbReference>
<proteinExistence type="predicted"/>
<reference evidence="1" key="1">
    <citation type="journal article" date="2014" name="Front. Microbiol.">
        <title>High frequency of phylogenetically diverse reductive dehalogenase-homologous genes in deep subseafloor sedimentary metagenomes.</title>
        <authorList>
            <person name="Kawai M."/>
            <person name="Futagami T."/>
            <person name="Toyoda A."/>
            <person name="Takaki Y."/>
            <person name="Nishi S."/>
            <person name="Hori S."/>
            <person name="Arai W."/>
            <person name="Tsubouchi T."/>
            <person name="Morono Y."/>
            <person name="Uchiyama I."/>
            <person name="Ito T."/>
            <person name="Fujiyama A."/>
            <person name="Inagaki F."/>
            <person name="Takami H."/>
        </authorList>
    </citation>
    <scope>NUCLEOTIDE SEQUENCE</scope>
    <source>
        <strain evidence="1">Expedition CK06-06</strain>
    </source>
</reference>